<comment type="caution">
    <text evidence="3">The sequence shown here is derived from an EMBL/GenBank/DDBJ whole genome shotgun (WGS) entry which is preliminary data.</text>
</comment>
<dbReference type="EMBL" id="BMAT01008481">
    <property type="protein sequence ID" value="GFR86156.1"/>
    <property type="molecule type" value="Genomic_DNA"/>
</dbReference>
<evidence type="ECO:0008006" key="5">
    <source>
        <dbReference type="Google" id="ProtNLM"/>
    </source>
</evidence>
<reference evidence="3 4" key="1">
    <citation type="journal article" date="2021" name="Elife">
        <title>Chloroplast acquisition without the gene transfer in kleptoplastic sea slugs, Plakobranchus ocellatus.</title>
        <authorList>
            <person name="Maeda T."/>
            <person name="Takahashi S."/>
            <person name="Yoshida T."/>
            <person name="Shimamura S."/>
            <person name="Takaki Y."/>
            <person name="Nagai Y."/>
            <person name="Toyoda A."/>
            <person name="Suzuki Y."/>
            <person name="Arimoto A."/>
            <person name="Ishii H."/>
            <person name="Satoh N."/>
            <person name="Nishiyama T."/>
            <person name="Hasebe M."/>
            <person name="Maruyama T."/>
            <person name="Minagawa J."/>
            <person name="Obokata J."/>
            <person name="Shigenobu S."/>
        </authorList>
    </citation>
    <scope>NUCLEOTIDE SEQUENCE [LARGE SCALE GENOMIC DNA]</scope>
</reference>
<keyword evidence="1" id="KW-0175">Coiled coil</keyword>
<evidence type="ECO:0000313" key="3">
    <source>
        <dbReference type="EMBL" id="GFR86156.1"/>
    </source>
</evidence>
<dbReference type="AlphaFoldDB" id="A0AAV4GLI0"/>
<feature type="coiled-coil region" evidence="1">
    <location>
        <begin position="38"/>
        <end position="65"/>
    </location>
</feature>
<accession>A0AAV4GLI0</accession>
<keyword evidence="4" id="KW-1185">Reference proteome</keyword>
<organism evidence="3 4">
    <name type="scientific">Elysia marginata</name>
    <dbReference type="NCBI Taxonomy" id="1093978"/>
    <lineage>
        <taxon>Eukaryota</taxon>
        <taxon>Metazoa</taxon>
        <taxon>Spiralia</taxon>
        <taxon>Lophotrochozoa</taxon>
        <taxon>Mollusca</taxon>
        <taxon>Gastropoda</taxon>
        <taxon>Heterobranchia</taxon>
        <taxon>Euthyneura</taxon>
        <taxon>Panpulmonata</taxon>
        <taxon>Sacoglossa</taxon>
        <taxon>Placobranchoidea</taxon>
        <taxon>Plakobranchidae</taxon>
        <taxon>Elysia</taxon>
    </lineage>
</organism>
<sequence>MTSSNRSRLCDLDPNLASLDAACEKSVLSLLDDRDKVIRLQQQQIERLGSELARVKAEKDLLLTRLVLASGDDAAKDTKDISSATDDARDNTSKASRDDQR</sequence>
<evidence type="ECO:0000313" key="4">
    <source>
        <dbReference type="Proteomes" id="UP000762676"/>
    </source>
</evidence>
<name>A0AAV4GLI0_9GAST</name>
<evidence type="ECO:0000256" key="1">
    <source>
        <dbReference type="SAM" id="Coils"/>
    </source>
</evidence>
<protein>
    <recommendedName>
        <fullName evidence="5">cGMP-dependent protein kinase N-terminal coiled-coil domain-containing protein</fullName>
    </recommendedName>
</protein>
<dbReference type="Proteomes" id="UP000762676">
    <property type="component" value="Unassembled WGS sequence"/>
</dbReference>
<feature type="region of interest" description="Disordered" evidence="2">
    <location>
        <begin position="74"/>
        <end position="101"/>
    </location>
</feature>
<gene>
    <name evidence="3" type="ORF">ElyMa_004192700</name>
</gene>
<evidence type="ECO:0000256" key="2">
    <source>
        <dbReference type="SAM" id="MobiDB-lite"/>
    </source>
</evidence>
<proteinExistence type="predicted"/>